<reference evidence="4" key="1">
    <citation type="submission" date="2014-02" db="EMBL/GenBank/DDBJ databases">
        <title>The Genome Sequence of Trichophyton rubrum (morphotype fischeri) CBS 288.86.</title>
        <authorList>
            <consortium name="The Broad Institute Genomics Platform"/>
            <person name="Cuomo C.A."/>
            <person name="White T.C."/>
            <person name="Graser Y."/>
            <person name="Martinez-Rossi N."/>
            <person name="Heitman J."/>
            <person name="Young S.K."/>
            <person name="Zeng Q."/>
            <person name="Gargeya S."/>
            <person name="Abouelleil A."/>
            <person name="Alvarado L."/>
            <person name="Chapman S.B."/>
            <person name="Gainer-Dewar J."/>
            <person name="Goldberg J."/>
            <person name="Griggs A."/>
            <person name="Gujja S."/>
            <person name="Hansen M."/>
            <person name="Howarth C."/>
            <person name="Imamovic A."/>
            <person name="Larimer J."/>
            <person name="Martinez D."/>
            <person name="Murphy C."/>
            <person name="Pearson M.D."/>
            <person name="Persinoti G."/>
            <person name="Poon T."/>
            <person name="Priest M."/>
            <person name="Roberts A.D."/>
            <person name="Saif S."/>
            <person name="Shea T.D."/>
            <person name="Sykes S.N."/>
            <person name="Wortman J."/>
            <person name="Nusbaum C."/>
            <person name="Birren B."/>
        </authorList>
    </citation>
    <scope>NUCLEOTIDE SEQUENCE [LARGE SCALE GENOMIC DNA]</scope>
    <source>
        <strain evidence="4">CBS 288.86</strain>
    </source>
</reference>
<evidence type="ECO:0000256" key="2">
    <source>
        <dbReference type="ARBA" id="ARBA00023242"/>
    </source>
</evidence>
<dbReference type="PANTHER" id="PTHR15074:SF0">
    <property type="entry name" value="METHYL-CPG-BINDING DOMAIN PROTEIN 4-LIKE PROTEIN"/>
    <property type="match status" value="1"/>
</dbReference>
<organism evidence="4">
    <name type="scientific">Trichophyton rubrum CBS 288.86</name>
    <dbReference type="NCBI Taxonomy" id="1215330"/>
    <lineage>
        <taxon>Eukaryota</taxon>
        <taxon>Fungi</taxon>
        <taxon>Dikarya</taxon>
        <taxon>Ascomycota</taxon>
        <taxon>Pezizomycotina</taxon>
        <taxon>Eurotiomycetes</taxon>
        <taxon>Eurotiomycetidae</taxon>
        <taxon>Onygenales</taxon>
        <taxon>Arthrodermataceae</taxon>
        <taxon>Trichophyton</taxon>
    </lineage>
</organism>
<dbReference type="SUPFAM" id="SSF48150">
    <property type="entry name" value="DNA-glycosylase"/>
    <property type="match status" value="1"/>
</dbReference>
<dbReference type="OrthoDB" id="10265068at2759"/>
<protein>
    <recommendedName>
        <fullName evidence="3">HhH-GPD domain-containing protein</fullName>
    </recommendedName>
</protein>
<comment type="subcellular location">
    <subcellularLocation>
        <location evidence="1">Nucleus</location>
    </subcellularLocation>
</comment>
<dbReference type="Proteomes" id="UP000023758">
    <property type="component" value="Unassembled WGS sequence"/>
</dbReference>
<dbReference type="GO" id="GO:0005634">
    <property type="term" value="C:nucleus"/>
    <property type="evidence" value="ECO:0007669"/>
    <property type="project" value="UniProtKB-SubCell"/>
</dbReference>
<evidence type="ECO:0000256" key="1">
    <source>
        <dbReference type="ARBA" id="ARBA00004123"/>
    </source>
</evidence>
<dbReference type="AlphaFoldDB" id="A0A022WB00"/>
<dbReference type="Pfam" id="PF00730">
    <property type="entry name" value="HhH-GPD"/>
    <property type="match status" value="1"/>
</dbReference>
<dbReference type="Gene3D" id="1.10.340.30">
    <property type="entry name" value="Hypothetical protein, domain 2"/>
    <property type="match status" value="1"/>
</dbReference>
<sequence length="276" mass="31013">MAKGQKTSPYFKRKRPDIASCIPFPPTSAVLFGLIQEKLAHEPFRLLIATIFLNRTRGEVAVPVICSVFEHYPTIESLANANFDELVLLIQRLGLQNSRARKCIALAKAWIANAPECGKRYRKLHYPNKSDGLDIECGETVTDDDPRVAWEVGHLPGIGPYAIDSWRIFCRDRLRGLATDWNGADAFEGFSPEWKSVLPKDKELCAYLAWMWLKDGWIWDPQTGTKVAASRRILWAVKNGGLVLQKSSGKWILDLTAVKETSLSIDVEIGKFVNAI</sequence>
<evidence type="ECO:0000313" key="4">
    <source>
        <dbReference type="EMBL" id="EZF55552.1"/>
    </source>
</evidence>
<keyword evidence="2" id="KW-0539">Nucleus</keyword>
<proteinExistence type="predicted"/>
<accession>A0A022WB00</accession>
<evidence type="ECO:0000259" key="3">
    <source>
        <dbReference type="Pfam" id="PF00730"/>
    </source>
</evidence>
<dbReference type="InterPro" id="IPR003265">
    <property type="entry name" value="HhH-GPD_domain"/>
</dbReference>
<feature type="domain" description="HhH-GPD" evidence="3">
    <location>
        <begin position="48"/>
        <end position="125"/>
    </location>
</feature>
<dbReference type="GO" id="GO:0003824">
    <property type="term" value="F:catalytic activity"/>
    <property type="evidence" value="ECO:0007669"/>
    <property type="project" value="InterPro"/>
</dbReference>
<dbReference type="GO" id="GO:0006285">
    <property type="term" value="P:base-excision repair, AP site formation"/>
    <property type="evidence" value="ECO:0007669"/>
    <property type="project" value="UniProtKB-ARBA"/>
</dbReference>
<dbReference type="GO" id="GO:0003677">
    <property type="term" value="F:DNA binding"/>
    <property type="evidence" value="ECO:0007669"/>
    <property type="project" value="InterPro"/>
</dbReference>
<dbReference type="PANTHER" id="PTHR15074">
    <property type="entry name" value="METHYL-CPG-BINDING PROTEIN"/>
    <property type="match status" value="1"/>
</dbReference>
<name>A0A022WB00_TRIRU</name>
<dbReference type="InterPro" id="IPR045138">
    <property type="entry name" value="MeCP2/MBD4"/>
</dbReference>
<gene>
    <name evidence="4" type="ORF">H103_01935</name>
</gene>
<dbReference type="InterPro" id="IPR011257">
    <property type="entry name" value="DNA_glycosylase"/>
</dbReference>
<dbReference type="HOGENOM" id="CLU_053907_1_0_1"/>
<dbReference type="EMBL" id="KK207749">
    <property type="protein sequence ID" value="EZF55552.1"/>
    <property type="molecule type" value="Genomic_DNA"/>
</dbReference>